<sequence length="241" mass="27321">MNTESSTEELLNDINKLWSESYHGLLSTHSVKYQGYPFGSLLPFCRDTKGNLLLLISHLAQHTRNLEHDPRCSLTLTGQGDGDVQQLARLTCLARAEAVNSTAAAERYFRFYPEARRYRKELNFRFYRLDVKHYYYIGGFGSARWFDPSRIPPPIPFSTADEAELLYQLNTHNHDLLKQLLDSNGIPADTPVEVVGLDPYGLDTRLATGLRRLQFKTSCEDKSAFLNHILSLSNASTSDTS</sequence>
<dbReference type="InterPro" id="IPR012349">
    <property type="entry name" value="Split_barrel_FMN-bd"/>
</dbReference>
<evidence type="ECO:0000259" key="1">
    <source>
        <dbReference type="Pfam" id="PF13883"/>
    </source>
</evidence>
<dbReference type="SUPFAM" id="SSF50475">
    <property type="entry name" value="FMN-binding split barrel"/>
    <property type="match status" value="1"/>
</dbReference>
<proteinExistence type="predicted"/>
<dbReference type="Proteomes" id="UP000094769">
    <property type="component" value="Unassembled WGS sequence"/>
</dbReference>
<organism evidence="2 3">
    <name type="scientific">Candidatus Thiodiazotropha endolucinida</name>
    <dbReference type="NCBI Taxonomy" id="1655433"/>
    <lineage>
        <taxon>Bacteria</taxon>
        <taxon>Pseudomonadati</taxon>
        <taxon>Pseudomonadota</taxon>
        <taxon>Gammaproteobacteria</taxon>
        <taxon>Chromatiales</taxon>
        <taxon>Sedimenticolaceae</taxon>
        <taxon>Candidatus Thiodiazotropha</taxon>
    </lineage>
</organism>
<dbReference type="OrthoDB" id="9776211at2"/>
<dbReference type="GO" id="GO:0005737">
    <property type="term" value="C:cytoplasm"/>
    <property type="evidence" value="ECO:0007669"/>
    <property type="project" value="UniProtKB-ARBA"/>
</dbReference>
<dbReference type="Gene3D" id="3.20.180.10">
    <property type="entry name" value="PNP-oxidase-like"/>
    <property type="match status" value="1"/>
</dbReference>
<gene>
    <name evidence="2" type="ORF">CODIS_13620</name>
</gene>
<dbReference type="PANTHER" id="PTHR13343:SF17">
    <property type="entry name" value="CELLULAR REPRESSOR OF E1A-STIMULATED GENES, ISOFORM A"/>
    <property type="match status" value="1"/>
</dbReference>
<accession>A0A7Z0VN92</accession>
<dbReference type="InterPro" id="IPR037119">
    <property type="entry name" value="Haem_oxidase_HugZ-like_sf"/>
</dbReference>
<protein>
    <submittedName>
        <fullName evidence="2">Pyridoxamine 5'-phosphate oxidase</fullName>
    </submittedName>
</protein>
<dbReference type="Pfam" id="PF13883">
    <property type="entry name" value="CREG_beta-barrel"/>
    <property type="match status" value="1"/>
</dbReference>
<evidence type="ECO:0000313" key="3">
    <source>
        <dbReference type="Proteomes" id="UP000094769"/>
    </source>
</evidence>
<dbReference type="Gene3D" id="2.30.110.10">
    <property type="entry name" value="Electron Transport, Fmn-binding Protein, Chain A"/>
    <property type="match status" value="1"/>
</dbReference>
<comment type="caution">
    <text evidence="2">The sequence shown here is derived from an EMBL/GenBank/DDBJ whole genome shotgun (WGS) entry which is preliminary data.</text>
</comment>
<dbReference type="EMBL" id="MARB01000006">
    <property type="protein sequence ID" value="ODJ88356.1"/>
    <property type="molecule type" value="Genomic_DNA"/>
</dbReference>
<evidence type="ECO:0000313" key="2">
    <source>
        <dbReference type="EMBL" id="ODJ88356.1"/>
    </source>
</evidence>
<reference evidence="2 3" key="1">
    <citation type="submission" date="2016-06" db="EMBL/GenBank/DDBJ databases">
        <title>Genome sequence of endosymbiont of Candidatus Endolucinida thiodiazotropha.</title>
        <authorList>
            <person name="Poehlein A."/>
            <person name="Koenig S."/>
            <person name="Heiden S.E."/>
            <person name="Thuermer A."/>
            <person name="Voget S."/>
            <person name="Daniel R."/>
            <person name="Markert S."/>
            <person name="Gros O."/>
            <person name="Schweder T."/>
        </authorList>
    </citation>
    <scope>NUCLEOTIDE SEQUENCE [LARGE SCALE GENOMIC DNA]</scope>
    <source>
        <strain evidence="2 3">COS</strain>
    </source>
</reference>
<name>A0A7Z0VN92_9GAMM</name>
<dbReference type="AlphaFoldDB" id="A0A7Z0VN92"/>
<feature type="domain" description="CREG-like beta-barrel" evidence="1">
    <location>
        <begin position="19"/>
        <end position="148"/>
    </location>
</feature>
<dbReference type="InterPro" id="IPR055343">
    <property type="entry name" value="CREG_beta-barrel"/>
</dbReference>
<keyword evidence="3" id="KW-1185">Reference proteome</keyword>
<dbReference type="RefSeq" id="WP_069122568.1">
    <property type="nucleotide sequence ID" value="NZ_MARB01000006.1"/>
</dbReference>
<dbReference type="PANTHER" id="PTHR13343">
    <property type="entry name" value="CREG1 PROTEIN"/>
    <property type="match status" value="1"/>
</dbReference>